<name>A0A0V0HJP6_SOLCH</name>
<reference evidence="1" key="1">
    <citation type="submission" date="2015-12" db="EMBL/GenBank/DDBJ databases">
        <title>Gene expression during late stages of embryo sac development: a critical building block for successful pollen-pistil interactions.</title>
        <authorList>
            <person name="Liu Y."/>
            <person name="Joly V."/>
            <person name="Sabar M."/>
            <person name="Matton D.P."/>
        </authorList>
    </citation>
    <scope>NUCLEOTIDE SEQUENCE</scope>
</reference>
<dbReference type="AlphaFoldDB" id="A0A0V0HJP6"/>
<dbReference type="EMBL" id="GEDG01018836">
    <property type="protein sequence ID" value="JAP20452.1"/>
    <property type="molecule type" value="Transcribed_RNA"/>
</dbReference>
<accession>A0A0V0HJP6</accession>
<proteinExistence type="predicted"/>
<organism evidence="1">
    <name type="scientific">Solanum chacoense</name>
    <name type="common">Chaco potato</name>
    <dbReference type="NCBI Taxonomy" id="4108"/>
    <lineage>
        <taxon>Eukaryota</taxon>
        <taxon>Viridiplantae</taxon>
        <taxon>Streptophyta</taxon>
        <taxon>Embryophyta</taxon>
        <taxon>Tracheophyta</taxon>
        <taxon>Spermatophyta</taxon>
        <taxon>Magnoliopsida</taxon>
        <taxon>eudicotyledons</taxon>
        <taxon>Gunneridae</taxon>
        <taxon>Pentapetalae</taxon>
        <taxon>asterids</taxon>
        <taxon>lamiids</taxon>
        <taxon>Solanales</taxon>
        <taxon>Solanaceae</taxon>
        <taxon>Solanoideae</taxon>
        <taxon>Solaneae</taxon>
        <taxon>Solanum</taxon>
    </lineage>
</organism>
<protein>
    <submittedName>
        <fullName evidence="1">Putative ovule protein</fullName>
    </submittedName>
</protein>
<sequence>MSKVSILGETVNSDVDPERLPEQSYLNQFLFYSSFCKACETCPIARYVSTKYRWFLMVPNDFAVEILVEVFLASLVYPFNTCDHFPAKGHHAKLILFPPIFPLNYFLLDVIFNIKSGCCDENSAFESRKA</sequence>
<evidence type="ECO:0000313" key="1">
    <source>
        <dbReference type="EMBL" id="JAP20452.1"/>
    </source>
</evidence>